<dbReference type="InterPro" id="IPR011817">
    <property type="entry name" value="Uridylate_kinase"/>
</dbReference>
<feature type="binding site" evidence="11">
    <location>
        <position position="80"/>
    </location>
    <ligand>
        <name>UMP</name>
        <dbReference type="ChEBI" id="CHEBI:57865"/>
    </ligand>
</feature>
<feature type="binding site" evidence="11">
    <location>
        <position position="168"/>
    </location>
    <ligand>
        <name>ATP</name>
        <dbReference type="ChEBI" id="CHEBI:30616"/>
    </ligand>
</feature>
<evidence type="ECO:0000256" key="11">
    <source>
        <dbReference type="HAMAP-Rule" id="MF_01220"/>
    </source>
</evidence>
<evidence type="ECO:0000256" key="2">
    <source>
        <dbReference type="ARBA" id="ARBA00004791"/>
    </source>
</evidence>
<reference evidence="13 14" key="1">
    <citation type="submission" date="2019-12" db="EMBL/GenBank/DDBJ databases">
        <authorList>
            <person name="Reyes-Prieto M."/>
        </authorList>
    </citation>
    <scope>NUCLEOTIDE SEQUENCE [LARGE SCALE GENOMIC DNA]</scope>
    <source>
        <strain evidence="13">HF14-78462</strain>
    </source>
</reference>
<dbReference type="GO" id="GO:0044210">
    <property type="term" value="P:'de novo' CTP biosynthetic process"/>
    <property type="evidence" value="ECO:0007669"/>
    <property type="project" value="UniProtKB-UniRule"/>
</dbReference>
<dbReference type="HAMAP" id="MF_01220_B">
    <property type="entry name" value="PyrH_B"/>
    <property type="match status" value="1"/>
</dbReference>
<feature type="binding site" evidence="11">
    <location>
        <begin position="18"/>
        <end position="21"/>
    </location>
    <ligand>
        <name>ATP</name>
        <dbReference type="ChEBI" id="CHEBI:30616"/>
    </ligand>
</feature>
<dbReference type="SUPFAM" id="SSF53633">
    <property type="entry name" value="Carbamate kinase-like"/>
    <property type="match status" value="1"/>
</dbReference>
<dbReference type="GO" id="GO:0006225">
    <property type="term" value="P:UDP biosynthetic process"/>
    <property type="evidence" value="ECO:0007669"/>
    <property type="project" value="TreeGrafter"/>
</dbReference>
<comment type="similarity">
    <text evidence="3 11">Belongs to the UMP kinase family.</text>
</comment>
<dbReference type="GO" id="GO:0005829">
    <property type="term" value="C:cytosol"/>
    <property type="evidence" value="ECO:0007669"/>
    <property type="project" value="TreeGrafter"/>
</dbReference>
<dbReference type="RefSeq" id="WP_144343448.1">
    <property type="nucleotide sequence ID" value="NZ_CACSAS010000001.1"/>
</dbReference>
<dbReference type="NCBIfam" id="TIGR02075">
    <property type="entry name" value="pyrH_bact"/>
    <property type="match status" value="1"/>
</dbReference>
<comment type="caution">
    <text evidence="11">Lacks conserved residue(s) required for the propagation of feature annotation.</text>
</comment>
<dbReference type="PANTHER" id="PTHR42833:SF4">
    <property type="entry name" value="URIDYLATE KINASE PUMPKIN, CHLOROPLASTIC"/>
    <property type="match status" value="1"/>
</dbReference>
<feature type="domain" description="Aspartate/glutamate/uridylate kinase" evidence="12">
    <location>
        <begin position="14"/>
        <end position="222"/>
    </location>
</feature>
<proteinExistence type="inferred from homology"/>
<name>A0A5S9NPC5_9HYPH</name>
<evidence type="ECO:0000256" key="4">
    <source>
        <dbReference type="ARBA" id="ARBA00022490"/>
    </source>
</evidence>
<evidence type="ECO:0000259" key="12">
    <source>
        <dbReference type="Pfam" id="PF00696"/>
    </source>
</evidence>
<dbReference type="Gene3D" id="3.40.1160.10">
    <property type="entry name" value="Acetylglutamate kinase-like"/>
    <property type="match status" value="1"/>
</dbReference>
<dbReference type="UniPathway" id="UPA00159">
    <property type="reaction ID" value="UER00275"/>
</dbReference>
<dbReference type="InterPro" id="IPR001048">
    <property type="entry name" value="Asp/Glu/Uridylate_kinase"/>
</dbReference>
<keyword evidence="9 11" id="KW-0665">Pyrimidine biosynthesis</keyword>
<comment type="activity regulation">
    <text evidence="11">Inhibited by UTP.</text>
</comment>
<evidence type="ECO:0000256" key="10">
    <source>
        <dbReference type="ARBA" id="ARBA00047767"/>
    </source>
</evidence>
<sequence>MSTPPDRNELAYGRVLVKVSGEALMGSEAFGLHWPTIEGIAQDLVEAHSTGAEIAVVVGGGNILRGASVAGQGLDRATADHMGMLATVMNALALEKAVEQAGSPARTLSAIPMPTICEPYARQTASRHLSRGRIVLLAGGTGNPYFTTDTGAVLRAAELECDAVMKATNVDGVYTADPKRDPSARRYDRLTHDEALAKDLKVMDAAAFALAREAKLPIIVFSIREPGAIAAAIRGQGRATTVAP</sequence>
<dbReference type="InterPro" id="IPR015963">
    <property type="entry name" value="Uridylate_kinase_bac"/>
</dbReference>
<feature type="binding site" evidence="11">
    <location>
        <position position="174"/>
    </location>
    <ligand>
        <name>ATP</name>
        <dbReference type="ChEBI" id="CHEBI:30616"/>
    </ligand>
</feature>
<feature type="binding site" evidence="11">
    <location>
        <position position="177"/>
    </location>
    <ligand>
        <name>ATP</name>
        <dbReference type="ChEBI" id="CHEBI:30616"/>
    </ligand>
</feature>
<comment type="subcellular location">
    <subcellularLocation>
        <location evidence="1 11">Cytoplasm</location>
    </subcellularLocation>
</comment>
<keyword evidence="6 11" id="KW-0547">Nucleotide-binding</keyword>
<organism evidence="13 14">
    <name type="scientific">Starkeya nomas</name>
    <dbReference type="NCBI Taxonomy" id="2666134"/>
    <lineage>
        <taxon>Bacteria</taxon>
        <taxon>Pseudomonadati</taxon>
        <taxon>Pseudomonadota</taxon>
        <taxon>Alphaproteobacteria</taxon>
        <taxon>Hyphomicrobiales</taxon>
        <taxon>Xanthobacteraceae</taxon>
        <taxon>Starkeya</taxon>
    </lineage>
</organism>
<comment type="pathway">
    <text evidence="2 11">Pyrimidine metabolism; CTP biosynthesis via de novo pathway; UDP from UMP (UMPK route): step 1/1.</text>
</comment>
<comment type="subunit">
    <text evidence="11">Homohexamer.</text>
</comment>
<comment type="function">
    <text evidence="11">Catalyzes the reversible phosphorylation of UMP to UDP.</text>
</comment>
<keyword evidence="14" id="KW-1185">Reference proteome</keyword>
<dbReference type="Proteomes" id="UP000433050">
    <property type="component" value="Unassembled WGS sequence"/>
</dbReference>
<dbReference type="GO" id="GO:0033862">
    <property type="term" value="F:UMP kinase activity"/>
    <property type="evidence" value="ECO:0007669"/>
    <property type="project" value="UniProtKB-EC"/>
</dbReference>
<accession>A0A5S9NPC5</accession>
<feature type="binding site" evidence="11">
    <location>
        <position position="65"/>
    </location>
    <ligand>
        <name>ATP</name>
        <dbReference type="ChEBI" id="CHEBI:30616"/>
    </ligand>
</feature>
<keyword evidence="7 11" id="KW-0418">Kinase</keyword>
<feature type="binding site" evidence="11">
    <location>
        <position position="61"/>
    </location>
    <ligand>
        <name>ATP</name>
        <dbReference type="ChEBI" id="CHEBI:30616"/>
    </ligand>
</feature>
<gene>
    <name evidence="11 13" type="primary">pyrH</name>
    <name evidence="13" type="ORF">STARVERO_01424</name>
</gene>
<evidence type="ECO:0000256" key="8">
    <source>
        <dbReference type="ARBA" id="ARBA00022840"/>
    </source>
</evidence>
<dbReference type="CDD" id="cd04254">
    <property type="entry name" value="AAK_UMPK-PyrH-Ec"/>
    <property type="match status" value="1"/>
</dbReference>
<dbReference type="EC" id="2.7.4.22" evidence="11"/>
<feature type="binding site" evidence="11">
    <location>
        <position position="60"/>
    </location>
    <ligand>
        <name>UMP</name>
        <dbReference type="ChEBI" id="CHEBI:57865"/>
    </ligand>
</feature>
<evidence type="ECO:0000256" key="6">
    <source>
        <dbReference type="ARBA" id="ARBA00022741"/>
    </source>
</evidence>
<keyword evidence="4 11" id="KW-0963">Cytoplasm</keyword>
<evidence type="ECO:0000256" key="5">
    <source>
        <dbReference type="ARBA" id="ARBA00022679"/>
    </source>
</evidence>
<evidence type="ECO:0000256" key="7">
    <source>
        <dbReference type="ARBA" id="ARBA00022777"/>
    </source>
</evidence>
<dbReference type="GO" id="GO:0005524">
    <property type="term" value="F:ATP binding"/>
    <property type="evidence" value="ECO:0007669"/>
    <property type="project" value="UniProtKB-KW"/>
</dbReference>
<keyword evidence="8 11" id="KW-0067">ATP-binding</keyword>
<evidence type="ECO:0000256" key="9">
    <source>
        <dbReference type="ARBA" id="ARBA00022975"/>
    </source>
</evidence>
<dbReference type="PANTHER" id="PTHR42833">
    <property type="entry name" value="URIDYLATE KINASE"/>
    <property type="match status" value="1"/>
</dbReference>
<dbReference type="InterPro" id="IPR036393">
    <property type="entry name" value="AceGlu_kinase-like_sf"/>
</dbReference>
<protein>
    <recommendedName>
        <fullName evidence="11">Uridylate kinase</fullName>
        <shortName evidence="11">UK</shortName>
        <ecNumber evidence="11">2.7.4.22</ecNumber>
    </recommendedName>
    <alternativeName>
        <fullName evidence="11">Uridine monophosphate kinase</fullName>
        <shortName evidence="11">UMP kinase</shortName>
        <shortName evidence="11">UMPK</shortName>
    </alternativeName>
</protein>
<evidence type="ECO:0000313" key="13">
    <source>
        <dbReference type="EMBL" id="CAA0092242.1"/>
    </source>
</evidence>
<evidence type="ECO:0000256" key="1">
    <source>
        <dbReference type="ARBA" id="ARBA00004496"/>
    </source>
</evidence>
<dbReference type="Pfam" id="PF00696">
    <property type="entry name" value="AA_kinase"/>
    <property type="match status" value="1"/>
</dbReference>
<feature type="binding site" evidence="11">
    <location>
        <begin position="141"/>
        <end position="148"/>
    </location>
    <ligand>
        <name>UMP</name>
        <dbReference type="ChEBI" id="CHEBI:57865"/>
    </ligand>
</feature>
<evidence type="ECO:0000313" key="14">
    <source>
        <dbReference type="Proteomes" id="UP000433050"/>
    </source>
</evidence>
<dbReference type="EMBL" id="CACSAS010000001">
    <property type="protein sequence ID" value="CAA0092242.1"/>
    <property type="molecule type" value="Genomic_DNA"/>
</dbReference>
<feature type="binding site" evidence="11">
    <location>
        <position position="169"/>
    </location>
    <ligand>
        <name>ATP</name>
        <dbReference type="ChEBI" id="CHEBI:30616"/>
    </ligand>
</feature>
<comment type="catalytic activity">
    <reaction evidence="10 11">
        <text>UMP + ATP = UDP + ADP</text>
        <dbReference type="Rhea" id="RHEA:24400"/>
        <dbReference type="ChEBI" id="CHEBI:30616"/>
        <dbReference type="ChEBI" id="CHEBI:57865"/>
        <dbReference type="ChEBI" id="CHEBI:58223"/>
        <dbReference type="ChEBI" id="CHEBI:456216"/>
        <dbReference type="EC" id="2.7.4.22"/>
    </reaction>
</comment>
<dbReference type="FunFam" id="3.40.1160.10:FF:000001">
    <property type="entry name" value="Uridylate kinase"/>
    <property type="match status" value="1"/>
</dbReference>
<keyword evidence="5 11" id="KW-0808">Transferase</keyword>
<evidence type="ECO:0000256" key="3">
    <source>
        <dbReference type="ARBA" id="ARBA00007614"/>
    </source>
</evidence>
<dbReference type="PIRSF" id="PIRSF005650">
    <property type="entry name" value="Uridylate_kin"/>
    <property type="match status" value="1"/>
</dbReference>
<dbReference type="AlphaFoldDB" id="A0A5S9NPC5"/>